<evidence type="ECO:0000259" key="6">
    <source>
        <dbReference type="Pfam" id="PF00999"/>
    </source>
</evidence>
<feature type="transmembrane region" description="Helical" evidence="5">
    <location>
        <begin position="269"/>
        <end position="297"/>
    </location>
</feature>
<feature type="transmembrane region" description="Helical" evidence="5">
    <location>
        <begin position="216"/>
        <end position="249"/>
    </location>
</feature>
<dbReference type="GO" id="GO:0016020">
    <property type="term" value="C:membrane"/>
    <property type="evidence" value="ECO:0007669"/>
    <property type="project" value="UniProtKB-SubCell"/>
</dbReference>
<dbReference type="InterPro" id="IPR038770">
    <property type="entry name" value="Na+/solute_symporter_sf"/>
</dbReference>
<evidence type="ECO:0000256" key="3">
    <source>
        <dbReference type="ARBA" id="ARBA00022989"/>
    </source>
</evidence>
<evidence type="ECO:0000256" key="4">
    <source>
        <dbReference type="ARBA" id="ARBA00023136"/>
    </source>
</evidence>
<keyword evidence="2 5" id="KW-0812">Transmembrane</keyword>
<feature type="transmembrane region" description="Helical" evidence="5">
    <location>
        <begin position="54"/>
        <end position="76"/>
    </location>
</feature>
<reference evidence="7 8" key="1">
    <citation type="submission" date="2018-06" db="EMBL/GenBank/DDBJ databases">
        <title>Extensive metabolic versatility and redundancy in microbially diverse, dynamic hydrothermal sediments.</title>
        <authorList>
            <person name="Dombrowski N."/>
            <person name="Teske A."/>
            <person name="Baker B.J."/>
        </authorList>
    </citation>
    <scope>NUCLEOTIDE SEQUENCE [LARGE SCALE GENOMIC DNA]</scope>
    <source>
        <strain evidence="7">B47_G16</strain>
    </source>
</reference>
<evidence type="ECO:0000313" key="7">
    <source>
        <dbReference type="EMBL" id="RLE08255.1"/>
    </source>
</evidence>
<name>A0A497E2K3_UNCAE</name>
<dbReference type="AlphaFoldDB" id="A0A497E2K3"/>
<feature type="transmembrane region" description="Helical" evidence="5">
    <location>
        <begin position="325"/>
        <end position="345"/>
    </location>
</feature>
<feature type="transmembrane region" description="Helical" evidence="5">
    <location>
        <begin position="6"/>
        <end position="22"/>
    </location>
</feature>
<keyword evidence="3 5" id="KW-1133">Transmembrane helix</keyword>
<evidence type="ECO:0000313" key="8">
    <source>
        <dbReference type="Proteomes" id="UP000279422"/>
    </source>
</evidence>
<dbReference type="PANTHER" id="PTHR43021">
    <property type="entry name" value="NA(+)/H(+) ANTIPORTER-RELATED"/>
    <property type="match status" value="1"/>
</dbReference>
<dbReference type="Pfam" id="PF00999">
    <property type="entry name" value="Na_H_Exchanger"/>
    <property type="match status" value="1"/>
</dbReference>
<feature type="transmembrane region" description="Helical" evidence="5">
    <location>
        <begin position="111"/>
        <end position="131"/>
    </location>
</feature>
<dbReference type="Proteomes" id="UP000279422">
    <property type="component" value="Unassembled WGS sequence"/>
</dbReference>
<feature type="transmembrane region" description="Helical" evidence="5">
    <location>
        <begin position="83"/>
        <end position="105"/>
    </location>
</feature>
<feature type="transmembrane region" description="Helical" evidence="5">
    <location>
        <begin position="29"/>
        <end position="48"/>
    </location>
</feature>
<protein>
    <submittedName>
        <fullName evidence="7">Transporter</fullName>
    </submittedName>
</protein>
<dbReference type="EMBL" id="QMPZ01000108">
    <property type="protein sequence ID" value="RLE08255.1"/>
    <property type="molecule type" value="Genomic_DNA"/>
</dbReference>
<feature type="transmembrane region" description="Helical" evidence="5">
    <location>
        <begin position="143"/>
        <end position="165"/>
    </location>
</feature>
<organism evidence="7 8">
    <name type="scientific">Aerophobetes bacterium</name>
    <dbReference type="NCBI Taxonomy" id="2030807"/>
    <lineage>
        <taxon>Bacteria</taxon>
        <taxon>Candidatus Aerophobota</taxon>
    </lineage>
</organism>
<sequence>MNIYVFVALILLLGFIIGRLLRRIGLTEVLAYLTAGLIIGPVFGVKAPEHFESLITATTLALVGYMVGLSFSFDFLKKMGRKILIILTVEVLITSFVVWGFVYAVTKNLPLAIILGSLAPATAPAGTVAVFRDLRARGTLTNVAIAIVGLDDAAGIIIYSIGLVWVKMLLGGKASILSSLLHPAWEIFGAIALGGGIGAGLSYITRKVRLSSDHIFVISIAIAVLCWGLAEMIGVSTILACMVLGAMLINLNGHIANHSNKLIDSIMTPIFILFFAAIGMEINFSQFVSIWPVVLMYCAGRSVGKIIGCGMGGVLSKSEPKITRYLGIALLNQAGVAVGLAFLATQQLSGYGLGGIIITLMATTTALFQIISPLGTQYAVKRAGEASASNL</sequence>
<dbReference type="GO" id="GO:1902600">
    <property type="term" value="P:proton transmembrane transport"/>
    <property type="evidence" value="ECO:0007669"/>
    <property type="project" value="InterPro"/>
</dbReference>
<proteinExistence type="predicted"/>
<evidence type="ECO:0000256" key="5">
    <source>
        <dbReference type="SAM" id="Phobius"/>
    </source>
</evidence>
<comment type="caution">
    <text evidence="7">The sequence shown here is derived from an EMBL/GenBank/DDBJ whole genome shotgun (WGS) entry which is preliminary data.</text>
</comment>
<feature type="transmembrane region" description="Helical" evidence="5">
    <location>
        <begin position="351"/>
        <end position="372"/>
    </location>
</feature>
<feature type="transmembrane region" description="Helical" evidence="5">
    <location>
        <begin position="185"/>
        <end position="204"/>
    </location>
</feature>
<dbReference type="GO" id="GO:0015297">
    <property type="term" value="F:antiporter activity"/>
    <property type="evidence" value="ECO:0007669"/>
    <property type="project" value="InterPro"/>
</dbReference>
<comment type="subcellular location">
    <subcellularLocation>
        <location evidence="1">Membrane</location>
        <topology evidence="1">Multi-pass membrane protein</topology>
    </subcellularLocation>
</comment>
<evidence type="ECO:0000256" key="2">
    <source>
        <dbReference type="ARBA" id="ARBA00022692"/>
    </source>
</evidence>
<dbReference type="Gene3D" id="1.20.1530.20">
    <property type="match status" value="1"/>
</dbReference>
<accession>A0A497E2K3</accession>
<keyword evidence="4 5" id="KW-0472">Membrane</keyword>
<dbReference type="PANTHER" id="PTHR43021:SF2">
    <property type="entry name" value="CATION_H+ EXCHANGER DOMAIN-CONTAINING PROTEIN"/>
    <property type="match status" value="1"/>
</dbReference>
<gene>
    <name evidence="7" type="ORF">DRJ00_06620</name>
</gene>
<feature type="domain" description="Cation/H+ exchanger transmembrane" evidence="6">
    <location>
        <begin position="12"/>
        <end position="370"/>
    </location>
</feature>
<dbReference type="InterPro" id="IPR006153">
    <property type="entry name" value="Cation/H_exchanger_TM"/>
</dbReference>
<evidence type="ECO:0000256" key="1">
    <source>
        <dbReference type="ARBA" id="ARBA00004141"/>
    </source>
</evidence>